<evidence type="ECO:0000259" key="3">
    <source>
        <dbReference type="PROSITE" id="PS50966"/>
    </source>
</evidence>
<evidence type="ECO:0000256" key="1">
    <source>
        <dbReference type="PROSITE-ProRule" id="PRU00325"/>
    </source>
</evidence>
<name>A0AAD4X3H0_9MAGN</name>
<keyword evidence="1" id="KW-0862">Zinc</keyword>
<feature type="region of interest" description="Disordered" evidence="2">
    <location>
        <begin position="340"/>
        <end position="430"/>
    </location>
</feature>
<gene>
    <name evidence="4" type="ORF">MKW98_020479</name>
</gene>
<dbReference type="GO" id="GO:0008270">
    <property type="term" value="F:zinc ion binding"/>
    <property type="evidence" value="ECO:0007669"/>
    <property type="project" value="UniProtKB-KW"/>
</dbReference>
<dbReference type="PANTHER" id="PTHR31973:SF187">
    <property type="entry name" value="MUTATOR TRANSPOSASE MUDRA PROTEIN"/>
    <property type="match status" value="1"/>
</dbReference>
<feature type="domain" description="SWIM-type" evidence="3">
    <location>
        <begin position="206"/>
        <end position="238"/>
    </location>
</feature>
<protein>
    <recommendedName>
        <fullName evidence="3">SWIM-type domain-containing protein</fullName>
    </recommendedName>
</protein>
<sequence length="430" mass="49197">MINEDIPEVEPGKISTGMAFGSMQAYKDHLREYALLKHRDFFVRKGDRTRHYAYCVYKDSQKCAWMVNARKVPKKEDMTVTVRECNMEHTCKNPNEDYSRKCNAKKLAKYLLKTMDVGSPVDKAADIAKKIIRPQLQTDIPKHLYKNFLTKRFRNPRLTHLLWQAAKAYKYKHWEVMCNLRGKFHCDPSEERKVYQVTNKVTDKVFVVRIEERSCTCRQWQLRQFPCLNVLVALFKLNPDWSKYCSKYYTVDYYRTTYSWSITPLGDIDDYQNKTNINIIHPHRLRDKGRPCVKRKNNILTCQGPPIGSNPKKKGVRMECSVNGDEFCITVASTKKMGKALSAPTTATTSASKKSADIPPLSKGKAAATTPSSSSAGSQKRVPHPSTSSTPSTACFNQTYNGTVNISSQTINITEPSSKRVRKPNSKYQQ</sequence>
<accession>A0AAD4X3H0</accession>
<feature type="compositionally biased region" description="Low complexity" evidence="2">
    <location>
        <begin position="362"/>
        <end position="393"/>
    </location>
</feature>
<keyword evidence="1" id="KW-0479">Metal-binding</keyword>
<reference evidence="4" key="1">
    <citation type="submission" date="2022-04" db="EMBL/GenBank/DDBJ databases">
        <title>A functionally conserved STORR gene fusion in Papaver species that diverged 16.8 million years ago.</title>
        <authorList>
            <person name="Catania T."/>
        </authorList>
    </citation>
    <scope>NUCLEOTIDE SEQUENCE</scope>
    <source>
        <strain evidence="4">S-188037</strain>
    </source>
</reference>
<evidence type="ECO:0000313" key="5">
    <source>
        <dbReference type="Proteomes" id="UP001202328"/>
    </source>
</evidence>
<organism evidence="4 5">
    <name type="scientific">Papaver atlanticum</name>
    <dbReference type="NCBI Taxonomy" id="357466"/>
    <lineage>
        <taxon>Eukaryota</taxon>
        <taxon>Viridiplantae</taxon>
        <taxon>Streptophyta</taxon>
        <taxon>Embryophyta</taxon>
        <taxon>Tracheophyta</taxon>
        <taxon>Spermatophyta</taxon>
        <taxon>Magnoliopsida</taxon>
        <taxon>Ranunculales</taxon>
        <taxon>Papaveraceae</taxon>
        <taxon>Papaveroideae</taxon>
        <taxon>Papaver</taxon>
    </lineage>
</organism>
<feature type="compositionally biased region" description="Polar residues" evidence="2">
    <location>
        <begin position="394"/>
        <end position="416"/>
    </location>
</feature>
<dbReference type="PROSITE" id="PS50966">
    <property type="entry name" value="ZF_SWIM"/>
    <property type="match status" value="1"/>
</dbReference>
<comment type="caution">
    <text evidence="4">The sequence shown here is derived from an EMBL/GenBank/DDBJ whole genome shotgun (WGS) entry which is preliminary data.</text>
</comment>
<evidence type="ECO:0000313" key="4">
    <source>
        <dbReference type="EMBL" id="KAI3835363.1"/>
    </source>
</evidence>
<evidence type="ECO:0000256" key="2">
    <source>
        <dbReference type="SAM" id="MobiDB-lite"/>
    </source>
</evidence>
<dbReference type="EMBL" id="JAJJMB010017752">
    <property type="protein sequence ID" value="KAI3835363.1"/>
    <property type="molecule type" value="Genomic_DNA"/>
</dbReference>
<keyword evidence="5" id="KW-1185">Reference proteome</keyword>
<dbReference type="Pfam" id="PF04434">
    <property type="entry name" value="SWIM"/>
    <property type="match status" value="1"/>
</dbReference>
<dbReference type="Proteomes" id="UP001202328">
    <property type="component" value="Unassembled WGS sequence"/>
</dbReference>
<feature type="compositionally biased region" description="Low complexity" evidence="2">
    <location>
        <begin position="340"/>
        <end position="353"/>
    </location>
</feature>
<dbReference type="PANTHER" id="PTHR31973">
    <property type="entry name" value="POLYPROTEIN, PUTATIVE-RELATED"/>
    <property type="match status" value="1"/>
</dbReference>
<proteinExistence type="predicted"/>
<keyword evidence="1" id="KW-0863">Zinc-finger</keyword>
<feature type="compositionally biased region" description="Basic residues" evidence="2">
    <location>
        <begin position="419"/>
        <end position="430"/>
    </location>
</feature>
<dbReference type="InterPro" id="IPR007527">
    <property type="entry name" value="Znf_SWIM"/>
</dbReference>
<dbReference type="AlphaFoldDB" id="A0AAD4X3H0"/>